<dbReference type="EC" id="2.6.1.52" evidence="12"/>
<evidence type="ECO:0000256" key="2">
    <source>
        <dbReference type="ARBA" id="ARBA00005099"/>
    </source>
</evidence>
<organism evidence="15 16">
    <name type="scientific">Planctopirus ephydatiae</name>
    <dbReference type="NCBI Taxonomy" id="2528019"/>
    <lineage>
        <taxon>Bacteria</taxon>
        <taxon>Pseudomonadati</taxon>
        <taxon>Planctomycetota</taxon>
        <taxon>Planctomycetia</taxon>
        <taxon>Planctomycetales</taxon>
        <taxon>Planctomycetaceae</taxon>
        <taxon>Planctopirus</taxon>
    </lineage>
</organism>
<dbReference type="Gene3D" id="3.40.640.10">
    <property type="entry name" value="Type I PLP-dependent aspartate aminotransferase-like (Major domain)"/>
    <property type="match status" value="1"/>
</dbReference>
<dbReference type="FunFam" id="3.90.1150.10:FF:000006">
    <property type="entry name" value="Phosphoserine aminotransferase"/>
    <property type="match status" value="1"/>
</dbReference>
<dbReference type="AlphaFoldDB" id="A0A518GPW3"/>
<gene>
    <name evidence="12 15" type="primary">serC</name>
    <name evidence="15" type="ORF">Spb1_25940</name>
</gene>
<feature type="binding site" evidence="12">
    <location>
        <position position="172"/>
    </location>
    <ligand>
        <name>pyridoxal 5'-phosphate</name>
        <dbReference type="ChEBI" id="CHEBI:597326"/>
    </ligand>
</feature>
<evidence type="ECO:0000256" key="7">
    <source>
        <dbReference type="ARBA" id="ARBA00022898"/>
    </source>
</evidence>
<feature type="domain" description="Aminotransferase class V" evidence="14">
    <location>
        <begin position="5"/>
        <end position="346"/>
    </location>
</feature>
<dbReference type="RefSeq" id="WP_145300361.1">
    <property type="nucleotide sequence ID" value="NZ_CP036299.1"/>
</dbReference>
<evidence type="ECO:0000313" key="15">
    <source>
        <dbReference type="EMBL" id="QDV30660.1"/>
    </source>
</evidence>
<dbReference type="Pfam" id="PF00266">
    <property type="entry name" value="Aminotran_5"/>
    <property type="match status" value="1"/>
</dbReference>
<reference evidence="15 16" key="1">
    <citation type="submission" date="2019-02" db="EMBL/GenBank/DDBJ databases">
        <title>Deep-cultivation of Planctomycetes and their phenomic and genomic characterization uncovers novel biology.</title>
        <authorList>
            <person name="Wiegand S."/>
            <person name="Jogler M."/>
            <person name="Boedeker C."/>
            <person name="Pinto D."/>
            <person name="Vollmers J."/>
            <person name="Rivas-Marin E."/>
            <person name="Kohn T."/>
            <person name="Peeters S.H."/>
            <person name="Heuer A."/>
            <person name="Rast P."/>
            <person name="Oberbeckmann S."/>
            <person name="Bunk B."/>
            <person name="Jeske O."/>
            <person name="Meyerdierks A."/>
            <person name="Storesund J.E."/>
            <person name="Kallscheuer N."/>
            <person name="Luecker S."/>
            <person name="Lage O.M."/>
            <person name="Pohl T."/>
            <person name="Merkel B.J."/>
            <person name="Hornburger P."/>
            <person name="Mueller R.-W."/>
            <person name="Bruemmer F."/>
            <person name="Labrenz M."/>
            <person name="Spormann A.M."/>
            <person name="Op den Camp H."/>
            <person name="Overmann J."/>
            <person name="Amann R."/>
            <person name="Jetten M.S.M."/>
            <person name="Mascher T."/>
            <person name="Medema M.H."/>
            <person name="Devos D.P."/>
            <person name="Kaster A.-K."/>
            <person name="Ovreas L."/>
            <person name="Rohde M."/>
            <person name="Galperin M.Y."/>
            <person name="Jogler C."/>
        </authorList>
    </citation>
    <scope>NUCLEOTIDE SEQUENCE [LARGE SCALE GENOMIC DNA]</scope>
    <source>
        <strain evidence="15 16">Spb1</strain>
    </source>
</reference>
<keyword evidence="4 12" id="KW-0032">Aminotransferase</keyword>
<keyword evidence="12" id="KW-0963">Cytoplasm</keyword>
<keyword evidence="9 12" id="KW-0718">Serine biosynthesis</keyword>
<comment type="catalytic activity">
    <reaction evidence="11 12 13">
        <text>O-phospho-L-serine + 2-oxoglutarate = 3-phosphooxypyruvate + L-glutamate</text>
        <dbReference type="Rhea" id="RHEA:14329"/>
        <dbReference type="ChEBI" id="CHEBI:16810"/>
        <dbReference type="ChEBI" id="CHEBI:18110"/>
        <dbReference type="ChEBI" id="CHEBI:29985"/>
        <dbReference type="ChEBI" id="CHEBI:57524"/>
        <dbReference type="EC" id="2.6.1.52"/>
    </reaction>
</comment>
<dbReference type="UniPathway" id="UPA00135">
    <property type="reaction ID" value="UER00197"/>
</dbReference>
<evidence type="ECO:0000256" key="11">
    <source>
        <dbReference type="ARBA" id="ARBA00049007"/>
    </source>
</evidence>
<comment type="caution">
    <text evidence="12">Lacks conserved residue(s) required for the propagation of feature annotation.</text>
</comment>
<keyword evidence="5 12" id="KW-0028">Amino-acid biosynthesis</keyword>
<dbReference type="PIRSF" id="PIRSF000525">
    <property type="entry name" value="SerC"/>
    <property type="match status" value="1"/>
</dbReference>
<evidence type="ECO:0000256" key="5">
    <source>
        <dbReference type="ARBA" id="ARBA00022605"/>
    </source>
</evidence>
<feature type="modified residue" description="N6-(pyridoxal phosphate)lysine" evidence="12">
    <location>
        <position position="196"/>
    </location>
</feature>
<dbReference type="InterPro" id="IPR015422">
    <property type="entry name" value="PyrdxlP-dep_Trfase_small"/>
</dbReference>
<dbReference type="GO" id="GO:0005737">
    <property type="term" value="C:cytoplasm"/>
    <property type="evidence" value="ECO:0007669"/>
    <property type="project" value="UniProtKB-SubCell"/>
</dbReference>
<dbReference type="Gene3D" id="3.90.1150.10">
    <property type="entry name" value="Aspartate Aminotransferase, domain 1"/>
    <property type="match status" value="1"/>
</dbReference>
<evidence type="ECO:0000256" key="1">
    <source>
        <dbReference type="ARBA" id="ARBA00004915"/>
    </source>
</evidence>
<proteinExistence type="inferred from homology"/>
<dbReference type="PANTHER" id="PTHR43247:SF1">
    <property type="entry name" value="PHOSPHOSERINE AMINOTRANSFERASE"/>
    <property type="match status" value="1"/>
</dbReference>
<keyword evidence="16" id="KW-1185">Reference proteome</keyword>
<dbReference type="PROSITE" id="PS00595">
    <property type="entry name" value="AA_TRANSFER_CLASS_5"/>
    <property type="match status" value="1"/>
</dbReference>
<dbReference type="UniPathway" id="UPA00244">
    <property type="reaction ID" value="UER00311"/>
</dbReference>
<evidence type="ECO:0000256" key="12">
    <source>
        <dbReference type="HAMAP-Rule" id="MF_00160"/>
    </source>
</evidence>
<evidence type="ECO:0000259" key="14">
    <source>
        <dbReference type="Pfam" id="PF00266"/>
    </source>
</evidence>
<feature type="binding site" evidence="12">
    <location>
        <begin position="237"/>
        <end position="238"/>
    </location>
    <ligand>
        <name>pyridoxal 5'-phosphate</name>
        <dbReference type="ChEBI" id="CHEBI:597326"/>
    </ligand>
</feature>
<keyword evidence="6 12" id="KW-0808">Transferase</keyword>
<dbReference type="SUPFAM" id="SSF53383">
    <property type="entry name" value="PLP-dependent transferases"/>
    <property type="match status" value="1"/>
</dbReference>
<dbReference type="OrthoDB" id="9809412at2"/>
<evidence type="ECO:0000256" key="4">
    <source>
        <dbReference type="ARBA" id="ARBA00022576"/>
    </source>
</evidence>
<evidence type="ECO:0000256" key="6">
    <source>
        <dbReference type="ARBA" id="ARBA00022679"/>
    </source>
</evidence>
<dbReference type="NCBIfam" id="TIGR01364">
    <property type="entry name" value="serC_1"/>
    <property type="match status" value="1"/>
</dbReference>
<comment type="pathway">
    <text evidence="2 12 13">Amino-acid biosynthesis; L-serine biosynthesis; L-serine from 3-phospho-D-glycerate: step 2/3.</text>
</comment>
<comment type="pathway">
    <text evidence="1 12">Cofactor biosynthesis; pyridoxine 5'-phosphate biosynthesis; pyridoxine 5'-phosphate from D-erythrose 4-phosphate: step 3/5.</text>
</comment>
<comment type="catalytic activity">
    <reaction evidence="10 12">
        <text>4-(phosphooxy)-L-threonine + 2-oxoglutarate = (R)-3-hydroxy-2-oxo-4-phosphooxybutanoate + L-glutamate</text>
        <dbReference type="Rhea" id="RHEA:16573"/>
        <dbReference type="ChEBI" id="CHEBI:16810"/>
        <dbReference type="ChEBI" id="CHEBI:29985"/>
        <dbReference type="ChEBI" id="CHEBI:58452"/>
        <dbReference type="ChEBI" id="CHEBI:58538"/>
        <dbReference type="EC" id="2.6.1.52"/>
    </reaction>
</comment>
<evidence type="ECO:0000256" key="9">
    <source>
        <dbReference type="ARBA" id="ARBA00023299"/>
    </source>
</evidence>
<protein>
    <recommendedName>
        <fullName evidence="12">Phosphoserine aminotransferase</fullName>
        <ecNumber evidence="12">2.6.1.52</ecNumber>
    </recommendedName>
    <alternativeName>
        <fullName evidence="12">Phosphohydroxythreonine aminotransferase</fullName>
        <shortName evidence="12">PSAT</shortName>
    </alternativeName>
</protein>
<dbReference type="EMBL" id="CP036299">
    <property type="protein sequence ID" value="QDV30660.1"/>
    <property type="molecule type" value="Genomic_DNA"/>
</dbReference>
<feature type="binding site" evidence="12">
    <location>
        <position position="151"/>
    </location>
    <ligand>
        <name>pyridoxal 5'-phosphate</name>
        <dbReference type="ChEBI" id="CHEBI:597326"/>
    </ligand>
</feature>
<evidence type="ECO:0000256" key="10">
    <source>
        <dbReference type="ARBA" id="ARBA00047630"/>
    </source>
</evidence>
<dbReference type="KEGG" id="peh:Spb1_25940"/>
<sequence>MTARIFNFSAGPAIIPESVLEEAKENLLSLGSTGIGIMEHSHRGKAFLAVYEQAVARCRELAGISNDYEVLFLQGGASLQFSMVPMNFLTSGQTADYLITGVWSEKAREEAQRFGTVHEVCSSKDKNYTYIPQELKPGSSPVYTHFTSNNTIFGTQFRTEPTPAAGSFLVCDASSDIFSRPIDVSKYGIIYGGAQKNLGPSGVTLVIIRKDLIERGSKELPTMLQYRTHAKNESMYNTPPTFGIFMMNLVFGWIIKQGGLAAMAAKNEAKAKVLYDYLDQSRLFKGTAQADSRSLMNVTFVTGNEAIDQQFVSEATKAGFDGLKGHRSVGGMRASIYNAFPEEGVVELVKFVRDFEARQA</sequence>
<dbReference type="InterPro" id="IPR015421">
    <property type="entry name" value="PyrdxlP-dep_Trfase_major"/>
</dbReference>
<dbReference type="FunFam" id="3.40.640.10:FF:000010">
    <property type="entry name" value="Phosphoserine aminotransferase"/>
    <property type="match status" value="1"/>
</dbReference>
<comment type="subcellular location">
    <subcellularLocation>
        <location evidence="12">Cytoplasm</location>
    </subcellularLocation>
</comment>
<evidence type="ECO:0000256" key="8">
    <source>
        <dbReference type="ARBA" id="ARBA00023096"/>
    </source>
</evidence>
<dbReference type="GO" id="GO:0006564">
    <property type="term" value="P:L-serine biosynthetic process"/>
    <property type="evidence" value="ECO:0007669"/>
    <property type="project" value="UniProtKB-UniRule"/>
</dbReference>
<name>A0A518GPW3_9PLAN</name>
<dbReference type="InterPro" id="IPR000192">
    <property type="entry name" value="Aminotrans_V_dom"/>
</dbReference>
<accession>A0A518GPW3</accession>
<dbReference type="GO" id="GO:0030170">
    <property type="term" value="F:pyridoxal phosphate binding"/>
    <property type="evidence" value="ECO:0007669"/>
    <property type="project" value="UniProtKB-UniRule"/>
</dbReference>
<feature type="binding site" evidence="12">
    <location>
        <begin position="77"/>
        <end position="78"/>
    </location>
    <ligand>
        <name>pyridoxal 5'-phosphate</name>
        <dbReference type="ChEBI" id="CHEBI:597326"/>
    </ligand>
</feature>
<comment type="function">
    <text evidence="12">Catalyzes the reversible conversion of 3-phosphohydroxypyruvate to phosphoserine and of 3-hydroxy-2-oxo-4-phosphonooxybutanoate to phosphohydroxythreonine.</text>
</comment>
<evidence type="ECO:0000313" key="16">
    <source>
        <dbReference type="Proteomes" id="UP000315349"/>
    </source>
</evidence>
<dbReference type="HAMAP" id="MF_00160">
    <property type="entry name" value="SerC_aminotrans_5"/>
    <property type="match status" value="1"/>
</dbReference>
<dbReference type="GO" id="GO:0008615">
    <property type="term" value="P:pyridoxine biosynthetic process"/>
    <property type="evidence" value="ECO:0007669"/>
    <property type="project" value="UniProtKB-UniRule"/>
</dbReference>
<comment type="similarity">
    <text evidence="3 12">Belongs to the class-V pyridoxal-phosphate-dependent aminotransferase family. SerC subfamily.</text>
</comment>
<evidence type="ECO:0000256" key="13">
    <source>
        <dbReference type="RuleBase" id="RU004505"/>
    </source>
</evidence>
<comment type="subunit">
    <text evidence="12">Homodimer.</text>
</comment>
<comment type="cofactor">
    <cofactor evidence="12">
        <name>pyridoxal 5'-phosphate</name>
        <dbReference type="ChEBI" id="CHEBI:597326"/>
    </cofactor>
    <text evidence="12">Binds 1 pyridoxal phosphate per subunit.</text>
</comment>
<dbReference type="PANTHER" id="PTHR43247">
    <property type="entry name" value="PHOSPHOSERINE AMINOTRANSFERASE"/>
    <property type="match status" value="1"/>
</dbReference>
<dbReference type="InterPro" id="IPR022278">
    <property type="entry name" value="Pser_aminoTfrase"/>
</dbReference>
<feature type="binding site" evidence="12">
    <location>
        <position position="195"/>
    </location>
    <ligand>
        <name>pyridoxal 5'-phosphate</name>
        <dbReference type="ChEBI" id="CHEBI:597326"/>
    </ligand>
</feature>
<dbReference type="Proteomes" id="UP000315349">
    <property type="component" value="Chromosome"/>
</dbReference>
<feature type="binding site" evidence="12">
    <location>
        <position position="43"/>
    </location>
    <ligand>
        <name>L-glutamate</name>
        <dbReference type="ChEBI" id="CHEBI:29985"/>
    </ligand>
</feature>
<feature type="binding site" evidence="12">
    <location>
        <position position="103"/>
    </location>
    <ligand>
        <name>pyridoxal 5'-phosphate</name>
        <dbReference type="ChEBI" id="CHEBI:597326"/>
    </ligand>
</feature>
<keyword evidence="8 12" id="KW-0664">Pyridoxine biosynthesis</keyword>
<keyword evidence="7 12" id="KW-0663">Pyridoxal phosphate</keyword>
<dbReference type="GO" id="GO:0004648">
    <property type="term" value="F:O-phospho-L-serine:2-oxoglutarate aminotransferase activity"/>
    <property type="evidence" value="ECO:0007669"/>
    <property type="project" value="UniProtKB-UniRule"/>
</dbReference>
<evidence type="ECO:0000256" key="3">
    <source>
        <dbReference type="ARBA" id="ARBA00006904"/>
    </source>
</evidence>
<dbReference type="InterPro" id="IPR020578">
    <property type="entry name" value="Aminotrans_V_PyrdxlP_BS"/>
</dbReference>
<dbReference type="InterPro" id="IPR015424">
    <property type="entry name" value="PyrdxlP-dep_Trfase"/>
</dbReference>
<dbReference type="NCBIfam" id="NF003764">
    <property type="entry name" value="PRK05355.1"/>
    <property type="match status" value="1"/>
</dbReference>